<keyword evidence="11" id="KW-1185">Reference proteome</keyword>
<dbReference type="InterPro" id="IPR027417">
    <property type="entry name" value="P-loop_NTPase"/>
</dbReference>
<evidence type="ECO:0000256" key="5">
    <source>
        <dbReference type="ARBA" id="ARBA00022741"/>
    </source>
</evidence>
<evidence type="ECO:0000256" key="6">
    <source>
        <dbReference type="ARBA" id="ARBA00022840"/>
    </source>
</evidence>
<evidence type="ECO:0000313" key="11">
    <source>
        <dbReference type="Proteomes" id="UP001524587"/>
    </source>
</evidence>
<evidence type="ECO:0000256" key="7">
    <source>
        <dbReference type="ARBA" id="ARBA00022967"/>
    </source>
</evidence>
<dbReference type="InterPro" id="IPR003593">
    <property type="entry name" value="AAA+_ATPase"/>
</dbReference>
<dbReference type="Pfam" id="PF00005">
    <property type="entry name" value="ABC_tran"/>
    <property type="match status" value="2"/>
</dbReference>
<evidence type="ECO:0000313" key="10">
    <source>
        <dbReference type="EMBL" id="MCQ8279612.1"/>
    </source>
</evidence>
<dbReference type="CDD" id="cd03216">
    <property type="entry name" value="ABC_Carb_Monos_I"/>
    <property type="match status" value="1"/>
</dbReference>
<comment type="caution">
    <text evidence="10">The sequence shown here is derived from an EMBL/GenBank/DDBJ whole genome shotgun (WGS) entry which is preliminary data.</text>
</comment>
<dbReference type="PANTHER" id="PTHR43790:SF3">
    <property type="entry name" value="D-ALLOSE IMPORT ATP-BINDING PROTEIN ALSA-RELATED"/>
    <property type="match status" value="1"/>
</dbReference>
<keyword evidence="2" id="KW-1003">Cell membrane</keyword>
<keyword evidence="4" id="KW-0677">Repeat</keyword>
<organism evidence="10 11">
    <name type="scientific">Endosaccharibacter trunci</name>
    <dbReference type="NCBI Taxonomy" id="2812733"/>
    <lineage>
        <taxon>Bacteria</taxon>
        <taxon>Pseudomonadati</taxon>
        <taxon>Pseudomonadota</taxon>
        <taxon>Alphaproteobacteria</taxon>
        <taxon>Acetobacterales</taxon>
        <taxon>Acetobacteraceae</taxon>
        <taxon>Endosaccharibacter</taxon>
    </lineage>
</organism>
<evidence type="ECO:0000259" key="9">
    <source>
        <dbReference type="PROSITE" id="PS50893"/>
    </source>
</evidence>
<dbReference type="InterPro" id="IPR050107">
    <property type="entry name" value="ABC_carbohydrate_import_ATPase"/>
</dbReference>
<dbReference type="PANTHER" id="PTHR43790">
    <property type="entry name" value="CARBOHYDRATE TRANSPORT ATP-BINDING PROTEIN MG119-RELATED"/>
    <property type="match status" value="1"/>
</dbReference>
<dbReference type="SUPFAM" id="SSF52540">
    <property type="entry name" value="P-loop containing nucleoside triphosphate hydrolases"/>
    <property type="match status" value="2"/>
</dbReference>
<keyword evidence="7" id="KW-1278">Translocase</keyword>
<proteinExistence type="predicted"/>
<dbReference type="Gene3D" id="3.40.50.300">
    <property type="entry name" value="P-loop containing nucleotide triphosphate hydrolases"/>
    <property type="match status" value="2"/>
</dbReference>
<dbReference type="RefSeq" id="WP_422865101.1">
    <property type="nucleotide sequence ID" value="NZ_JAMSKV010000014.1"/>
</dbReference>
<sequence>MLLHAEGIRKSYNGVPALVDGRLALEAGSIHALCGGNGAGKSTFLKIVMGLVKRDGGTLSVKGEAVNFSTPAQALAAGISIITQELSPIPAMTVAENLWLGRERMRGPFVDRKRAERDAQALFDRLGFDIDARLPMRALSVARMQLVEIAKAISYESPIVIMDEPTSAIGETETETLFRAIRALAARGTGIVYVSHRLNEIFQIADRFTVFRDGRFVETGRIADIDRGELIRHIVGREVLRHRPEQADSPVQGPALLQVSGLRQEPMVRGIDLEARAGEIVGIYGLVGAGRSEFLNAIYGLTKPDAGEVRLDGRALPPGRPREAIGAGMSLVTEDRKETGLVTVRSVKENTSLAALRDLCKAGFISRRKENALVSAMMRRFQVKAASPDLAVASLSGGNQQKVVLSRCFSTSPRVLLCDEPTRGVDEGAKMEIYATLRAFVADNNAAVVVSSDLEEILHISDRIIVFNRGLAVAEMPAREANNENLLHHAS</sequence>
<keyword evidence="8" id="KW-0472">Membrane</keyword>
<evidence type="ECO:0000256" key="3">
    <source>
        <dbReference type="ARBA" id="ARBA00022597"/>
    </source>
</evidence>
<keyword evidence="5" id="KW-0547">Nucleotide-binding</keyword>
<evidence type="ECO:0000256" key="4">
    <source>
        <dbReference type="ARBA" id="ARBA00022737"/>
    </source>
</evidence>
<dbReference type="PROSITE" id="PS50893">
    <property type="entry name" value="ABC_TRANSPORTER_2"/>
    <property type="match status" value="2"/>
</dbReference>
<reference evidence="10 11" key="1">
    <citation type="submission" date="2022-06" db="EMBL/GenBank/DDBJ databases">
        <title>Endosaccharibacter gen. nov., sp. nov., endophytic bacteria isolated from sugarcane.</title>
        <authorList>
            <person name="Pitiwittayakul N."/>
            <person name="Yukphan P."/>
            <person name="Charoenyingcharoen P."/>
            <person name="Tanasupawat S."/>
        </authorList>
    </citation>
    <scope>NUCLEOTIDE SEQUENCE [LARGE SCALE GENOMIC DNA]</scope>
    <source>
        <strain evidence="10 11">KSS8</strain>
    </source>
</reference>
<feature type="domain" description="ABC transporter" evidence="9">
    <location>
        <begin position="251"/>
        <end position="490"/>
    </location>
</feature>
<keyword evidence="3" id="KW-0762">Sugar transport</keyword>
<dbReference type="CDD" id="cd03215">
    <property type="entry name" value="ABC_Carb_Monos_II"/>
    <property type="match status" value="1"/>
</dbReference>
<name>A0ABT1W9P5_9PROT</name>
<keyword evidence="6 10" id="KW-0067">ATP-binding</keyword>
<dbReference type="SMART" id="SM00382">
    <property type="entry name" value="AAA"/>
    <property type="match status" value="2"/>
</dbReference>
<dbReference type="EMBL" id="JAMSKV010000014">
    <property type="protein sequence ID" value="MCQ8279612.1"/>
    <property type="molecule type" value="Genomic_DNA"/>
</dbReference>
<keyword evidence="1" id="KW-0813">Transport</keyword>
<protein>
    <submittedName>
        <fullName evidence="10">Sugar ABC transporter ATP-binding protein</fullName>
    </submittedName>
</protein>
<evidence type="ECO:0000256" key="1">
    <source>
        <dbReference type="ARBA" id="ARBA00022448"/>
    </source>
</evidence>
<evidence type="ECO:0000256" key="8">
    <source>
        <dbReference type="ARBA" id="ARBA00023136"/>
    </source>
</evidence>
<dbReference type="Proteomes" id="UP001524587">
    <property type="component" value="Unassembled WGS sequence"/>
</dbReference>
<dbReference type="PROSITE" id="PS00211">
    <property type="entry name" value="ABC_TRANSPORTER_1"/>
    <property type="match status" value="1"/>
</dbReference>
<gene>
    <name evidence="10" type="ORF">NFI95_14300</name>
</gene>
<dbReference type="InterPro" id="IPR003439">
    <property type="entry name" value="ABC_transporter-like_ATP-bd"/>
</dbReference>
<dbReference type="GO" id="GO:0005524">
    <property type="term" value="F:ATP binding"/>
    <property type="evidence" value="ECO:0007669"/>
    <property type="project" value="UniProtKB-KW"/>
</dbReference>
<evidence type="ECO:0000256" key="2">
    <source>
        <dbReference type="ARBA" id="ARBA00022475"/>
    </source>
</evidence>
<feature type="domain" description="ABC transporter" evidence="9">
    <location>
        <begin position="3"/>
        <end position="238"/>
    </location>
</feature>
<accession>A0ABT1W9P5</accession>
<dbReference type="InterPro" id="IPR017871">
    <property type="entry name" value="ABC_transporter-like_CS"/>
</dbReference>